<dbReference type="NCBIfam" id="TIGR03002">
    <property type="entry name" value="outer_YhbN_LptA"/>
    <property type="match status" value="1"/>
</dbReference>
<protein>
    <recommendedName>
        <fullName evidence="4">Lipopolysaccharide export system protein LptA</fullName>
    </recommendedName>
</protein>
<keyword evidence="2" id="KW-0732">Signal</keyword>
<dbReference type="AlphaFoldDB" id="A0A4R3MZ30"/>
<dbReference type="GO" id="GO:0009279">
    <property type="term" value="C:cell outer membrane"/>
    <property type="evidence" value="ECO:0007669"/>
    <property type="project" value="TreeGrafter"/>
</dbReference>
<dbReference type="Pfam" id="PF03968">
    <property type="entry name" value="LptD_N"/>
    <property type="match status" value="1"/>
</dbReference>
<dbReference type="EMBL" id="SMAO01000003">
    <property type="protein sequence ID" value="TCT21960.1"/>
    <property type="molecule type" value="Genomic_DNA"/>
</dbReference>
<keyword evidence="1 4" id="KW-0813">Transport</keyword>
<evidence type="ECO:0000256" key="1">
    <source>
        <dbReference type="ARBA" id="ARBA00022448"/>
    </source>
</evidence>
<reference evidence="6 7" key="1">
    <citation type="submission" date="2019-03" db="EMBL/GenBank/DDBJ databases">
        <title>Genomic Encyclopedia of Type Strains, Phase IV (KMG-IV): sequencing the most valuable type-strain genomes for metagenomic binning, comparative biology and taxonomic classification.</title>
        <authorList>
            <person name="Goeker M."/>
        </authorList>
    </citation>
    <scope>NUCLEOTIDE SEQUENCE [LARGE SCALE GENOMIC DNA]</scope>
    <source>
        <strain evidence="6 7">DSM 13587</strain>
    </source>
</reference>
<accession>A0A4R3MZ30</accession>
<dbReference type="InterPro" id="IPR052037">
    <property type="entry name" value="LPS_export_LptA"/>
</dbReference>
<comment type="similarity">
    <text evidence="4">Belongs to the LptA family.</text>
</comment>
<dbReference type="PANTHER" id="PTHR36504:SF1">
    <property type="entry name" value="LIPOPOLYSACCHARIDE EXPORT SYSTEM PROTEIN LPTA"/>
    <property type="match status" value="1"/>
</dbReference>
<dbReference type="RefSeq" id="WP_132976377.1">
    <property type="nucleotide sequence ID" value="NZ_SMAO01000003.1"/>
</dbReference>
<name>A0A4R3MZ30_9GAMM</name>
<sequence length="176" mass="19448">MNRSATSPPASAAGPCCDLWRLAGILLVLVSLPVWALKEDASQPIQIEADEVEVREGDSTSVYVGHVQVDQGSMRLLADHVTVYHREDRQPRLIIALGAPAHYKQLLDNDEGEVEAFAKRMEYDADRDELTLIGEARLNQGTDRLSSERIVYDRAHAQFRAGGSGRVRITITPDTP</sequence>
<dbReference type="GO" id="GO:0017089">
    <property type="term" value="F:glycolipid transfer activity"/>
    <property type="evidence" value="ECO:0007669"/>
    <property type="project" value="TreeGrafter"/>
</dbReference>
<dbReference type="Gene3D" id="2.60.450.10">
    <property type="entry name" value="Lipopolysaccharide (LPS) transport protein A like domain"/>
    <property type="match status" value="1"/>
</dbReference>
<dbReference type="InterPro" id="IPR005653">
    <property type="entry name" value="OstA-like_N"/>
</dbReference>
<organism evidence="6 7">
    <name type="scientific">Thiobaca trueperi</name>
    <dbReference type="NCBI Taxonomy" id="127458"/>
    <lineage>
        <taxon>Bacteria</taxon>
        <taxon>Pseudomonadati</taxon>
        <taxon>Pseudomonadota</taxon>
        <taxon>Gammaproteobacteria</taxon>
        <taxon>Chromatiales</taxon>
        <taxon>Chromatiaceae</taxon>
        <taxon>Thiobaca</taxon>
    </lineage>
</organism>
<evidence type="ECO:0000256" key="3">
    <source>
        <dbReference type="ARBA" id="ARBA00022764"/>
    </source>
</evidence>
<dbReference type="HAMAP" id="MF_01914">
    <property type="entry name" value="LPS_assembly_LptA"/>
    <property type="match status" value="1"/>
</dbReference>
<dbReference type="Proteomes" id="UP000295717">
    <property type="component" value="Unassembled WGS sequence"/>
</dbReference>
<dbReference type="OrthoDB" id="9795964at2"/>
<keyword evidence="3 4" id="KW-0574">Periplasm</keyword>
<proteinExistence type="inferred from homology"/>
<dbReference type="GO" id="GO:0043165">
    <property type="term" value="P:Gram-negative-bacterium-type cell outer membrane assembly"/>
    <property type="evidence" value="ECO:0007669"/>
    <property type="project" value="UniProtKB-UniRule"/>
</dbReference>
<evidence type="ECO:0000313" key="6">
    <source>
        <dbReference type="EMBL" id="TCT21960.1"/>
    </source>
</evidence>
<gene>
    <name evidence="4" type="primary">lptA</name>
    <name evidence="6" type="ORF">EDC35_10358</name>
</gene>
<evidence type="ECO:0000256" key="4">
    <source>
        <dbReference type="HAMAP-Rule" id="MF_01914"/>
    </source>
</evidence>
<comment type="caution">
    <text evidence="6">The sequence shown here is derived from an EMBL/GenBank/DDBJ whole genome shotgun (WGS) entry which is preliminary data.</text>
</comment>
<evidence type="ECO:0000259" key="5">
    <source>
        <dbReference type="Pfam" id="PF03968"/>
    </source>
</evidence>
<comment type="subcellular location">
    <subcellularLocation>
        <location evidence="4">Periplasm</location>
    </subcellularLocation>
</comment>
<comment type="subunit">
    <text evidence="4">Component of the lipopolysaccharide transport and assembly complex.</text>
</comment>
<dbReference type="InterPro" id="IPR014340">
    <property type="entry name" value="LptA"/>
</dbReference>
<evidence type="ECO:0000313" key="7">
    <source>
        <dbReference type="Proteomes" id="UP000295717"/>
    </source>
</evidence>
<comment type="function">
    <text evidence="4">Involved in the assembly of lipopolysaccharide (LPS). Required for the translocation of LPS from the inner membrane to the outer membrane. May form a bridge between the inner membrane and the outer membrane, via interactions with LptC and LptD, thereby facilitating LPS transfer across the periplasm.</text>
</comment>
<keyword evidence="7" id="KW-1185">Reference proteome</keyword>
<evidence type="ECO:0000256" key="2">
    <source>
        <dbReference type="ARBA" id="ARBA00022729"/>
    </source>
</evidence>
<dbReference type="PANTHER" id="PTHR36504">
    <property type="entry name" value="LIPOPOLYSACCHARIDE EXPORT SYSTEM PROTEIN LPTA"/>
    <property type="match status" value="1"/>
</dbReference>
<dbReference type="GO" id="GO:0030288">
    <property type="term" value="C:outer membrane-bounded periplasmic space"/>
    <property type="evidence" value="ECO:0007669"/>
    <property type="project" value="TreeGrafter"/>
</dbReference>
<dbReference type="GO" id="GO:0001530">
    <property type="term" value="F:lipopolysaccharide binding"/>
    <property type="evidence" value="ECO:0007669"/>
    <property type="project" value="InterPro"/>
</dbReference>
<dbReference type="GO" id="GO:0015920">
    <property type="term" value="P:lipopolysaccharide transport"/>
    <property type="evidence" value="ECO:0007669"/>
    <property type="project" value="UniProtKB-UniRule"/>
</dbReference>
<feature type="domain" description="Organic solvent tolerance-like N-terminal" evidence="5">
    <location>
        <begin position="46"/>
        <end position="155"/>
    </location>
</feature>